<comment type="caution">
    <text evidence="4">The sequence shown here is derived from an EMBL/GenBank/DDBJ whole genome shotgun (WGS) entry which is preliminary data.</text>
</comment>
<evidence type="ECO:0000313" key="4">
    <source>
        <dbReference type="EMBL" id="KPH81634.1"/>
    </source>
</evidence>
<keyword evidence="5" id="KW-1185">Reference proteome</keyword>
<organism evidence="4 5">
    <name type="scientific">Bosea vaviloviae</name>
    <dbReference type="NCBI Taxonomy" id="1526658"/>
    <lineage>
        <taxon>Bacteria</taxon>
        <taxon>Pseudomonadati</taxon>
        <taxon>Pseudomonadota</taxon>
        <taxon>Alphaproteobacteria</taxon>
        <taxon>Hyphomicrobiales</taxon>
        <taxon>Boseaceae</taxon>
        <taxon>Bosea</taxon>
    </lineage>
</organism>
<dbReference type="InterPro" id="IPR023214">
    <property type="entry name" value="HAD_sf"/>
</dbReference>
<dbReference type="PRINTS" id="PR00413">
    <property type="entry name" value="HADHALOGNASE"/>
</dbReference>
<dbReference type="NCBIfam" id="TIGR01493">
    <property type="entry name" value="HAD-SF-IA-v2"/>
    <property type="match status" value="1"/>
</dbReference>
<dbReference type="NCBIfam" id="TIGR01509">
    <property type="entry name" value="HAD-SF-IA-v3"/>
    <property type="match status" value="1"/>
</dbReference>
<dbReference type="Gene3D" id="1.10.150.240">
    <property type="entry name" value="Putative phosphatase, domain 2"/>
    <property type="match status" value="1"/>
</dbReference>
<comment type="function">
    <text evidence="3">Catalyzes the hydrolytic dehalogenation of small (S)-2-haloalkanoic acids to yield the corresponding (R)-2-hydroxyalkanoic acids.</text>
</comment>
<dbReference type="SFLD" id="SFLDG01129">
    <property type="entry name" value="C1.5:_HAD__Beta-PGM__Phosphata"/>
    <property type="match status" value="1"/>
</dbReference>
<dbReference type="InterPro" id="IPR051540">
    <property type="entry name" value="S-2-haloacid_dehalogenase"/>
</dbReference>
<name>A0A0N1F5T6_9HYPH</name>
<evidence type="ECO:0000256" key="3">
    <source>
        <dbReference type="RuleBase" id="RU368077"/>
    </source>
</evidence>
<dbReference type="InterPro" id="IPR023198">
    <property type="entry name" value="PGP-like_dom2"/>
</dbReference>
<keyword evidence="2 3" id="KW-0378">Hydrolase</keyword>
<sequence>MAIKALVFDAYGTLFDVQSVARVTGAAFPGHGEVITQIWRLKQLEYTWLRGLMGRYADFWQVTQDSLSYTLETLGLRATPELVAKIAEAYDALSLYPEARQALEQLAPLRLAIFSNGSAAMLERLVAQAGIGALLETVISVDEIGVYKPDPRGYRHVETRLGLEREEILFVSSNGFDIAGAKAHGFRVARIARIPQETLQTEFGTAGTIGPGLMFKALRMRPEQLGFDADLTIAALTDLVSYAAAHGDGHPG</sequence>
<dbReference type="NCBIfam" id="TIGR01549">
    <property type="entry name" value="HAD-SF-IA-v1"/>
    <property type="match status" value="1"/>
</dbReference>
<gene>
    <name evidence="4" type="ORF">AE618_07805</name>
</gene>
<dbReference type="Gene3D" id="3.40.50.1000">
    <property type="entry name" value="HAD superfamily/HAD-like"/>
    <property type="match status" value="1"/>
</dbReference>
<dbReference type="SFLD" id="SFLDF00045">
    <property type="entry name" value="2-haloacid_dehalogenase"/>
    <property type="match status" value="1"/>
</dbReference>
<evidence type="ECO:0000256" key="1">
    <source>
        <dbReference type="ARBA" id="ARBA00008106"/>
    </source>
</evidence>
<dbReference type="EMBL" id="LGSZ01000028">
    <property type="protein sequence ID" value="KPH81634.1"/>
    <property type="molecule type" value="Genomic_DNA"/>
</dbReference>
<dbReference type="NCBIfam" id="TIGR01428">
    <property type="entry name" value="HAD_type_II"/>
    <property type="match status" value="1"/>
</dbReference>
<dbReference type="InterPro" id="IPR006328">
    <property type="entry name" value="2-HAD"/>
</dbReference>
<dbReference type="SFLD" id="SFLDG01135">
    <property type="entry name" value="C1.5.6:_HAD__Beta-PGM__Phospha"/>
    <property type="match status" value="1"/>
</dbReference>
<dbReference type="OrthoDB" id="7989657at2"/>
<evidence type="ECO:0000313" key="5">
    <source>
        <dbReference type="Proteomes" id="UP000037822"/>
    </source>
</evidence>
<dbReference type="InterPro" id="IPR006439">
    <property type="entry name" value="HAD-SF_hydro_IA"/>
</dbReference>
<dbReference type="InterPro" id="IPR036412">
    <property type="entry name" value="HAD-like_sf"/>
</dbReference>
<dbReference type="Pfam" id="PF00702">
    <property type="entry name" value="Hydrolase"/>
    <property type="match status" value="1"/>
</dbReference>
<protein>
    <recommendedName>
        <fullName evidence="3">(S)-2-haloacid dehalogenase</fullName>
        <ecNumber evidence="3">3.8.1.2</ecNumber>
    </recommendedName>
    <alternativeName>
        <fullName evidence="3">2-haloalkanoic acid dehalogenase</fullName>
    </alternativeName>
    <alternativeName>
        <fullName evidence="3">Halocarboxylic acid halidohydrolase</fullName>
    </alternativeName>
    <alternativeName>
        <fullName evidence="3">L-2-haloacid dehalogenase</fullName>
    </alternativeName>
</protein>
<dbReference type="PANTHER" id="PTHR43316">
    <property type="entry name" value="HYDROLASE, HALOACID DELAHOGENASE-RELATED"/>
    <property type="match status" value="1"/>
</dbReference>
<proteinExistence type="inferred from homology"/>
<dbReference type="SFLD" id="SFLDS00003">
    <property type="entry name" value="Haloacid_Dehalogenase"/>
    <property type="match status" value="1"/>
</dbReference>
<dbReference type="PANTHER" id="PTHR43316:SF3">
    <property type="entry name" value="HALOACID DEHALOGENASE, TYPE II (AFU_ORTHOLOGUE AFUA_2G07750)-RELATED"/>
    <property type="match status" value="1"/>
</dbReference>
<dbReference type="SUPFAM" id="SSF56784">
    <property type="entry name" value="HAD-like"/>
    <property type="match status" value="1"/>
</dbReference>
<comment type="catalytic activity">
    <reaction evidence="3">
        <text>an (S)-2-haloacid + H2O = a (2R)-2-hydroxycarboxylate + a halide anion + H(+)</text>
        <dbReference type="Rhea" id="RHEA:11192"/>
        <dbReference type="ChEBI" id="CHEBI:15377"/>
        <dbReference type="ChEBI" id="CHEBI:15378"/>
        <dbReference type="ChEBI" id="CHEBI:16042"/>
        <dbReference type="ChEBI" id="CHEBI:58314"/>
        <dbReference type="ChEBI" id="CHEBI:137405"/>
        <dbReference type="EC" id="3.8.1.2"/>
    </reaction>
</comment>
<evidence type="ECO:0000256" key="2">
    <source>
        <dbReference type="ARBA" id="ARBA00022801"/>
    </source>
</evidence>
<dbReference type="AlphaFoldDB" id="A0A0N1F5T6"/>
<comment type="similarity">
    <text evidence="1 3">Belongs to the HAD-like hydrolase superfamily. S-2-haloalkanoic acid dehalogenase family.</text>
</comment>
<dbReference type="PATRIC" id="fig|1526658.3.peg.2239"/>
<dbReference type="CDD" id="cd02588">
    <property type="entry name" value="HAD_L2-DEX"/>
    <property type="match status" value="1"/>
</dbReference>
<dbReference type="EC" id="3.8.1.2" evidence="3"/>
<dbReference type="GO" id="GO:0018784">
    <property type="term" value="F:(S)-2-haloacid dehalogenase activity"/>
    <property type="evidence" value="ECO:0007669"/>
    <property type="project" value="UniProtKB-UniRule"/>
</dbReference>
<dbReference type="Proteomes" id="UP000037822">
    <property type="component" value="Unassembled WGS sequence"/>
</dbReference>
<reference evidence="4 5" key="1">
    <citation type="submission" date="2015-07" db="EMBL/GenBank/DDBJ databases">
        <title>Whole genome sequencing of Bosea vaviloviae isolated from cave pool.</title>
        <authorList>
            <person name="Tan N.E.H."/>
            <person name="Lee Y.P."/>
            <person name="Gan H.M."/>
            <person name="Barton H."/>
            <person name="Savka M.A."/>
        </authorList>
    </citation>
    <scope>NUCLEOTIDE SEQUENCE [LARGE SCALE GENOMIC DNA]</scope>
    <source>
        <strain evidence="4 5">SD260</strain>
    </source>
</reference>
<accession>A0A0N1F5T6</accession>
<dbReference type="RefSeq" id="WP_054208471.1">
    <property type="nucleotide sequence ID" value="NZ_LGSZ01000028.1"/>
</dbReference>